<proteinExistence type="predicted"/>
<gene>
    <name evidence="1" type="ORF">E2C01_067858</name>
</gene>
<name>A0A5B7HUR9_PORTR</name>
<accession>A0A5B7HUR9</accession>
<sequence length="60" mass="6863">MNFYAALCLHCNYLKIDHLPHRKNNSQVHSNFILLQDVGPLKFVLKVGWLLMAERQAGGV</sequence>
<protein>
    <submittedName>
        <fullName evidence="1">Uncharacterized protein</fullName>
    </submittedName>
</protein>
<evidence type="ECO:0000313" key="2">
    <source>
        <dbReference type="Proteomes" id="UP000324222"/>
    </source>
</evidence>
<evidence type="ECO:0000313" key="1">
    <source>
        <dbReference type="EMBL" id="MPC73525.1"/>
    </source>
</evidence>
<dbReference type="Proteomes" id="UP000324222">
    <property type="component" value="Unassembled WGS sequence"/>
</dbReference>
<dbReference type="AlphaFoldDB" id="A0A5B7HUR9"/>
<keyword evidence="2" id="KW-1185">Reference proteome</keyword>
<dbReference type="EMBL" id="VSRR010036966">
    <property type="protein sequence ID" value="MPC73525.1"/>
    <property type="molecule type" value="Genomic_DNA"/>
</dbReference>
<reference evidence="1 2" key="1">
    <citation type="submission" date="2019-05" db="EMBL/GenBank/DDBJ databases">
        <title>Another draft genome of Portunus trituberculatus and its Hox gene families provides insights of decapod evolution.</title>
        <authorList>
            <person name="Jeong J.-H."/>
            <person name="Song I."/>
            <person name="Kim S."/>
            <person name="Choi T."/>
            <person name="Kim D."/>
            <person name="Ryu S."/>
            <person name="Kim W."/>
        </authorList>
    </citation>
    <scope>NUCLEOTIDE SEQUENCE [LARGE SCALE GENOMIC DNA]</scope>
    <source>
        <tissue evidence="1">Muscle</tissue>
    </source>
</reference>
<comment type="caution">
    <text evidence="1">The sequence shown here is derived from an EMBL/GenBank/DDBJ whole genome shotgun (WGS) entry which is preliminary data.</text>
</comment>
<organism evidence="1 2">
    <name type="scientific">Portunus trituberculatus</name>
    <name type="common">Swimming crab</name>
    <name type="synonym">Neptunus trituberculatus</name>
    <dbReference type="NCBI Taxonomy" id="210409"/>
    <lineage>
        <taxon>Eukaryota</taxon>
        <taxon>Metazoa</taxon>
        <taxon>Ecdysozoa</taxon>
        <taxon>Arthropoda</taxon>
        <taxon>Crustacea</taxon>
        <taxon>Multicrustacea</taxon>
        <taxon>Malacostraca</taxon>
        <taxon>Eumalacostraca</taxon>
        <taxon>Eucarida</taxon>
        <taxon>Decapoda</taxon>
        <taxon>Pleocyemata</taxon>
        <taxon>Brachyura</taxon>
        <taxon>Eubrachyura</taxon>
        <taxon>Portunoidea</taxon>
        <taxon>Portunidae</taxon>
        <taxon>Portuninae</taxon>
        <taxon>Portunus</taxon>
    </lineage>
</organism>